<dbReference type="EMBL" id="CP133613">
    <property type="protein sequence ID" value="WMV15821.1"/>
    <property type="molecule type" value="Genomic_DNA"/>
</dbReference>
<protein>
    <submittedName>
        <fullName evidence="2">Uncharacterized protein</fullName>
    </submittedName>
</protein>
<accession>A0AAF0Q899</accession>
<reference evidence="2" key="1">
    <citation type="submission" date="2023-08" db="EMBL/GenBank/DDBJ databases">
        <title>A de novo genome assembly of Solanum verrucosum Schlechtendal, a Mexican diploid species geographically isolated from the other diploid A-genome species in potato relatives.</title>
        <authorList>
            <person name="Hosaka K."/>
        </authorList>
    </citation>
    <scope>NUCLEOTIDE SEQUENCE</scope>
    <source>
        <tissue evidence="2">Young leaves</tissue>
    </source>
</reference>
<evidence type="ECO:0000256" key="1">
    <source>
        <dbReference type="SAM" id="Coils"/>
    </source>
</evidence>
<dbReference type="PANTHER" id="PTHR33499:SF27">
    <property type="entry name" value="TRANSPOSASE TNP1_EN_SPM-LIKE DOMAIN-CONTAINING PROTEIN"/>
    <property type="match status" value="1"/>
</dbReference>
<sequence length="258" mass="30741">MWYKVKDKFEVCDGLREHKLQGFVISTMQRLFRAWNARLHNCYSAYSTDEDRLSHRPEDVELEDWKYLVKYFGSEKFKVVSERNRKNREKQITKHSCGTRSFAEVEESTGQLQQLVVEQQSEEIEHRMTRDDILSSVLGERSGYVRGKRYGKKPPKKTQIQQADIEASVSSAMESMHQEMQDNMDRKLQEEREQMTTDLKRNMEEDLQKNLEEEREHMKGEVDKMFQEQMAAIMTRMQQVLSLAPEQFFSFHCLFFLP</sequence>
<keyword evidence="1" id="KW-0175">Coiled coil</keyword>
<evidence type="ECO:0000313" key="3">
    <source>
        <dbReference type="Proteomes" id="UP001234989"/>
    </source>
</evidence>
<organism evidence="2 3">
    <name type="scientific">Solanum verrucosum</name>
    <dbReference type="NCBI Taxonomy" id="315347"/>
    <lineage>
        <taxon>Eukaryota</taxon>
        <taxon>Viridiplantae</taxon>
        <taxon>Streptophyta</taxon>
        <taxon>Embryophyta</taxon>
        <taxon>Tracheophyta</taxon>
        <taxon>Spermatophyta</taxon>
        <taxon>Magnoliopsida</taxon>
        <taxon>eudicotyledons</taxon>
        <taxon>Gunneridae</taxon>
        <taxon>Pentapetalae</taxon>
        <taxon>asterids</taxon>
        <taxon>lamiids</taxon>
        <taxon>Solanales</taxon>
        <taxon>Solanaceae</taxon>
        <taxon>Solanoideae</taxon>
        <taxon>Solaneae</taxon>
        <taxon>Solanum</taxon>
    </lineage>
</organism>
<dbReference type="InterPro" id="IPR004252">
    <property type="entry name" value="Probable_transposase_24"/>
</dbReference>
<dbReference type="AlphaFoldDB" id="A0AAF0Q899"/>
<dbReference type="Proteomes" id="UP001234989">
    <property type="component" value="Chromosome 2"/>
</dbReference>
<gene>
    <name evidence="2" type="ORF">MTR67_009206</name>
</gene>
<keyword evidence="3" id="KW-1185">Reference proteome</keyword>
<dbReference type="PANTHER" id="PTHR33499">
    <property type="entry name" value="OS12G0282400 PROTEIN-RELATED"/>
    <property type="match status" value="1"/>
</dbReference>
<proteinExistence type="predicted"/>
<feature type="coiled-coil region" evidence="1">
    <location>
        <begin position="201"/>
        <end position="228"/>
    </location>
</feature>
<evidence type="ECO:0000313" key="2">
    <source>
        <dbReference type="EMBL" id="WMV15821.1"/>
    </source>
</evidence>
<dbReference type="Pfam" id="PF03004">
    <property type="entry name" value="Transposase_24"/>
    <property type="match status" value="1"/>
</dbReference>
<name>A0AAF0Q899_SOLVR</name>